<dbReference type="Gene3D" id="3.40.50.1010">
    <property type="entry name" value="5'-nuclease"/>
    <property type="match status" value="1"/>
</dbReference>
<dbReference type="EMBL" id="CP039268">
    <property type="protein sequence ID" value="QGU32417.1"/>
    <property type="molecule type" value="Genomic_DNA"/>
</dbReference>
<reference evidence="1 2" key="1">
    <citation type="submission" date="2019-12" db="EMBL/GenBank/DDBJ databases">
        <title>The complete genome of the thermophilic, anoxygenic phototrophic gammaproteobacterium Thermochromatium tepidum.</title>
        <authorList>
            <person name="Sattley W.M."/>
            <person name="Swingley W.D."/>
            <person name="Burchell B.M."/>
            <person name="Gurbani S.A."/>
            <person name="Kujawa C.M."/>
            <person name="Nuccio D.A."/>
            <person name="Schladweiler J."/>
            <person name="Shaffer K.N."/>
            <person name="Stokes L.M."/>
            <person name="Touchman J.W."/>
            <person name="Blankenship R.E."/>
            <person name="Madigan M.T."/>
        </authorList>
    </citation>
    <scope>NUCLEOTIDE SEQUENCE [LARGE SCALE GENOMIC DNA]</scope>
    <source>
        <strain evidence="1 2">ATCC 43061</strain>
    </source>
</reference>
<gene>
    <name evidence="1" type="ORF">E6P07_05075</name>
</gene>
<keyword evidence="2" id="KW-1185">Reference proteome</keyword>
<evidence type="ECO:0000313" key="1">
    <source>
        <dbReference type="EMBL" id="QGU32417.1"/>
    </source>
</evidence>
<name>A0A6I6EGH3_THETI</name>
<dbReference type="Proteomes" id="UP000426424">
    <property type="component" value="Chromosome"/>
</dbReference>
<dbReference type="InterPro" id="IPR029060">
    <property type="entry name" value="PIN-like_dom_sf"/>
</dbReference>
<evidence type="ECO:0000313" key="2">
    <source>
        <dbReference type="Proteomes" id="UP000426424"/>
    </source>
</evidence>
<proteinExistence type="predicted"/>
<organism evidence="1 2">
    <name type="scientific">Thermochromatium tepidum ATCC 43061</name>
    <dbReference type="NCBI Taxonomy" id="316276"/>
    <lineage>
        <taxon>Bacteria</taxon>
        <taxon>Pseudomonadati</taxon>
        <taxon>Pseudomonadota</taxon>
        <taxon>Gammaproteobacteria</taxon>
        <taxon>Chromatiales</taxon>
        <taxon>Chromatiaceae</taxon>
        <taxon>Thermochromatium</taxon>
    </lineage>
</organism>
<dbReference type="AlphaFoldDB" id="A0A6I6EGH3"/>
<accession>A0A6I6EGH3</accession>
<dbReference type="SUPFAM" id="SSF88723">
    <property type="entry name" value="PIN domain-like"/>
    <property type="match status" value="1"/>
</dbReference>
<sequence length="55" mass="6015">MHNIGCSTPDALHLAAAIDAGCDEFWTNDRRLERAAAERIEVIAFADEPSANTTR</sequence>
<dbReference type="KEGG" id="ttp:E6P07_05075"/>
<protein>
    <submittedName>
        <fullName evidence="1">PIN domain-containing protein</fullName>
    </submittedName>
</protein>